<accession>A0AAW7ZHW0</accession>
<comment type="caution">
    <text evidence="1">The sequence shown here is derived from an EMBL/GenBank/DDBJ whole genome shotgun (WGS) entry which is preliminary data.</text>
</comment>
<dbReference type="Proteomes" id="UP001172911">
    <property type="component" value="Unassembled WGS sequence"/>
</dbReference>
<organism evidence="1 2">
    <name type="scientific">Desulforamulus aquiferis</name>
    <dbReference type="NCBI Taxonomy" id="1397668"/>
    <lineage>
        <taxon>Bacteria</taxon>
        <taxon>Bacillati</taxon>
        <taxon>Bacillota</taxon>
        <taxon>Clostridia</taxon>
        <taxon>Eubacteriales</taxon>
        <taxon>Peptococcaceae</taxon>
        <taxon>Desulforamulus</taxon>
    </lineage>
</organism>
<dbReference type="RefSeq" id="WP_304545337.1">
    <property type="nucleotide sequence ID" value="NZ_JARPTC010000028.1"/>
</dbReference>
<keyword evidence="2" id="KW-1185">Reference proteome</keyword>
<dbReference type="AlphaFoldDB" id="A0AAW7ZHW0"/>
<sequence length="110" mass="12735">MAFPKLGDLIDEYNEIKGSITYKLDDRRLLDKSVPEIVFCDKTVGKSHFSLVRTPEFEMVFTYKKGNKTHQSRIDLNDFNPSSEARFFLSWGPDHCEICWTTNPGCCCNF</sequence>
<evidence type="ECO:0000313" key="1">
    <source>
        <dbReference type="EMBL" id="MDO7788943.1"/>
    </source>
</evidence>
<dbReference type="EMBL" id="JARPTC010000028">
    <property type="protein sequence ID" value="MDO7788943.1"/>
    <property type="molecule type" value="Genomic_DNA"/>
</dbReference>
<proteinExistence type="predicted"/>
<reference evidence="1" key="2">
    <citation type="submission" date="2023-03" db="EMBL/GenBank/DDBJ databases">
        <authorList>
            <person name="Zhang Z."/>
        </authorList>
    </citation>
    <scope>NUCLEOTIDE SEQUENCE</scope>
    <source>
        <strain evidence="1">DSA</strain>
    </source>
</reference>
<reference evidence="1" key="1">
    <citation type="journal article" date="2023" name="J. Hazard. Mater.">
        <title>Anaerobic biodegradation of pyrene and benzo[a]pyrene by a new sulfate-reducing Desulforamulus aquiferis strain DSA.</title>
        <authorList>
            <person name="Zhang Z."/>
            <person name="Sun J."/>
            <person name="Gong X."/>
            <person name="Wang C."/>
            <person name="Wang H."/>
        </authorList>
    </citation>
    <scope>NUCLEOTIDE SEQUENCE</scope>
    <source>
        <strain evidence="1">DSA</strain>
    </source>
</reference>
<evidence type="ECO:0000313" key="2">
    <source>
        <dbReference type="Proteomes" id="UP001172911"/>
    </source>
</evidence>
<gene>
    <name evidence="1" type="ORF">P6N53_17145</name>
</gene>
<protein>
    <submittedName>
        <fullName evidence="1">Uncharacterized protein</fullName>
    </submittedName>
</protein>
<name>A0AAW7ZHW0_9FIRM</name>